<dbReference type="GO" id="GO:0005886">
    <property type="term" value="C:plasma membrane"/>
    <property type="evidence" value="ECO:0007669"/>
    <property type="project" value="TreeGrafter"/>
</dbReference>
<evidence type="ECO:0000256" key="5">
    <source>
        <dbReference type="SAM" id="MobiDB-lite"/>
    </source>
</evidence>
<dbReference type="Gene3D" id="1.10.287.70">
    <property type="match status" value="1"/>
</dbReference>
<dbReference type="EMBL" id="JABANM010028934">
    <property type="protein sequence ID" value="KAF4708858.1"/>
    <property type="molecule type" value="Genomic_DNA"/>
</dbReference>
<evidence type="ECO:0000256" key="4">
    <source>
        <dbReference type="ARBA" id="ARBA00023136"/>
    </source>
</evidence>
<reference evidence="8 9" key="1">
    <citation type="submission" date="2020-04" db="EMBL/GenBank/DDBJ databases">
        <title>Perkinsus olseni comparative genomics.</title>
        <authorList>
            <person name="Bogema D.R."/>
        </authorList>
    </citation>
    <scope>NUCLEOTIDE SEQUENCE [LARGE SCALE GENOMIC DNA]</scope>
    <source>
        <strain evidence="8">ATCC PRA-205</strain>
    </source>
</reference>
<dbReference type="PANTHER" id="PTHR10217">
    <property type="entry name" value="VOLTAGE AND LIGAND GATED POTASSIUM CHANNEL"/>
    <property type="match status" value="1"/>
</dbReference>
<dbReference type="SUPFAM" id="SSF81324">
    <property type="entry name" value="Voltage-gated potassium channels"/>
    <property type="match status" value="1"/>
</dbReference>
<evidence type="ECO:0000313" key="9">
    <source>
        <dbReference type="Proteomes" id="UP000574390"/>
    </source>
</evidence>
<gene>
    <name evidence="8" type="primary">KCNH5_1</name>
    <name evidence="8" type="ORF">FOZ62_004036</name>
</gene>
<evidence type="ECO:0000313" key="8">
    <source>
        <dbReference type="EMBL" id="KAF4708858.1"/>
    </source>
</evidence>
<feature type="transmembrane region" description="Helical" evidence="6">
    <location>
        <begin position="1081"/>
        <end position="1104"/>
    </location>
</feature>
<feature type="region of interest" description="Disordered" evidence="5">
    <location>
        <begin position="443"/>
        <end position="467"/>
    </location>
</feature>
<evidence type="ECO:0000259" key="7">
    <source>
        <dbReference type="Pfam" id="PF00520"/>
    </source>
</evidence>
<feature type="non-terminal residue" evidence="8">
    <location>
        <position position="1"/>
    </location>
</feature>
<feature type="domain" description="Ion transport" evidence="7">
    <location>
        <begin position="923"/>
        <end position="1224"/>
    </location>
</feature>
<dbReference type="Proteomes" id="UP000574390">
    <property type="component" value="Unassembled WGS sequence"/>
</dbReference>
<comment type="subcellular location">
    <subcellularLocation>
        <location evidence="1">Membrane</location>
        <topology evidence="1">Multi-pass membrane protein</topology>
    </subcellularLocation>
</comment>
<feature type="transmembrane region" description="Helical" evidence="6">
    <location>
        <begin position="1215"/>
        <end position="1233"/>
    </location>
</feature>
<keyword evidence="4 6" id="KW-0472">Membrane</keyword>
<dbReference type="PRINTS" id="PR01463">
    <property type="entry name" value="EAGCHANLFMLY"/>
</dbReference>
<evidence type="ECO:0000256" key="2">
    <source>
        <dbReference type="ARBA" id="ARBA00022692"/>
    </source>
</evidence>
<accession>A0A7J6QKS3</accession>
<feature type="compositionally biased region" description="Basic and acidic residues" evidence="5">
    <location>
        <begin position="443"/>
        <end position="454"/>
    </location>
</feature>
<dbReference type="Pfam" id="PF00520">
    <property type="entry name" value="Ion_trans"/>
    <property type="match status" value="1"/>
</dbReference>
<dbReference type="PANTHER" id="PTHR10217:SF435">
    <property type="entry name" value="POTASSIUM VOLTAGE-GATED CHANNEL PROTEIN EAG"/>
    <property type="match status" value="1"/>
</dbReference>
<dbReference type="InterPro" id="IPR005821">
    <property type="entry name" value="Ion_trans_dom"/>
</dbReference>
<organism evidence="8 9">
    <name type="scientific">Perkinsus olseni</name>
    <name type="common">Perkinsus atlanticus</name>
    <dbReference type="NCBI Taxonomy" id="32597"/>
    <lineage>
        <taxon>Eukaryota</taxon>
        <taxon>Sar</taxon>
        <taxon>Alveolata</taxon>
        <taxon>Perkinsozoa</taxon>
        <taxon>Perkinsea</taxon>
        <taxon>Perkinsida</taxon>
        <taxon>Perkinsidae</taxon>
        <taxon>Perkinsus</taxon>
    </lineage>
</organism>
<proteinExistence type="predicted"/>
<feature type="region of interest" description="Disordered" evidence="5">
    <location>
        <begin position="766"/>
        <end position="793"/>
    </location>
</feature>
<dbReference type="InterPro" id="IPR003938">
    <property type="entry name" value="K_chnl_volt-dep_EAG/ELK/ERG"/>
</dbReference>
<dbReference type="InterPro" id="IPR050818">
    <property type="entry name" value="KCNH_animal-type"/>
</dbReference>
<comment type="caution">
    <text evidence="8">The sequence shown here is derived from an EMBL/GenBank/DDBJ whole genome shotgun (WGS) entry which is preliminary data.</text>
</comment>
<evidence type="ECO:0000256" key="3">
    <source>
        <dbReference type="ARBA" id="ARBA00022989"/>
    </source>
</evidence>
<protein>
    <submittedName>
        <fullName evidence="8">Potassium voltage-gated channel sub H member 5</fullName>
    </submittedName>
</protein>
<feature type="transmembrane region" description="Helical" evidence="6">
    <location>
        <begin position="1191"/>
        <end position="1209"/>
    </location>
</feature>
<sequence>MIFQQTPLQVEPEERLCEVIAGIARASLRAEQTLLPALEDEASLLNPGGESSHEKATSGLMKMSTQLALGLGGMGDFLEIITDAAPGKVALTTMQSMCMTLRELTAALAEGAAEVGPVIHDMDPTELHARLLYPEASEGKGIRSERKMSALTTDTPTSSLNTSVPLPPVCVSDCALLGAKVADATEDPHFLAALDDRISELGRTLQHERLLLQELTSERQRKADKEAPEAPKRLTLPQAMCCPESVELQLTARTNSESEVDGTLLSDGELRDRWASVCGGRRSCEGMSSVSSIEGSSLRDIGALIELHRAKDQRAYERREEFFWPQSKRRGCQNRKAAGERGMSGKAGCRVLPHLAAYLKATDGDPSFRPPLVTTAVLSVLRTLGTSSRVEFPKWDATPDKAWESDVEARSPPARWFVKHRNEAGIFLQRVGDADAPVRLERLTEEPRREDATRGGDPIPEGDLRSHLAKVSGRLTGAKSEEELRAAVASVMGAGIGWMEGVQTALTTAEKTLQMTERVRVELREAFHFGGIHEMGEALTAARTLWEPALDDRAFNELVRSVQEKLGRLTEERREMARQYMSEAKRSSSTMAAIPAWFLLKDALARLRQTGASSDILMEAESAMEVVSGDPLKISKKQVPAAAAELMKDDATQRAVLQCDQWLDTNHATLRERSIVMLHVGQLRRKAIRRLRSAIERHLWGYAEADCAIAHAVQDARDVGASQESIMRELSPLKALYGNMPSPDERGATENLNTRDQMRTSLQALRPGRRRAHKSEPNLRSTMRKRGRMKSMTDAGRKLVQKGVEVIARQVEHRDAQQLTMMEQTYEGFFTDFDEDCVDHYRAEESIIGGRQKIGDSHNLGGAGLSVLATGQASLATLYGSQRAPESKQAEPSAAKSPGLLDRVKETLQGSECFVWPDSRFRRTWDLILLVLILYQAVTVPLLLAFPYMHLSGGYKLFEDIVTVFFLLDVLVNFCTGYQRPNGVIEMGAKEVALHYLKGWFLLDLLASFPYSWIITAAAGTDSAASRGPNLLRIIRVGRIARGLKLVRVLKLKGVMDGLSESLGGALVESFAMTLIGMAKFSVLVLLIAHWNACAFGMVGWELYRAGSENWMYRLEYAKGRATLSAALSSSLSTPAVGAYPTELVTLRQRPCVDGETAELQATSYTNWDDYTPGGRICVLPDVYEAYLQSMFWSLQTIAAVGYGNVYGWHWGERLYSIIAMLLGCAAFGLTVGY</sequence>
<feature type="transmembrane region" description="Helical" evidence="6">
    <location>
        <begin position="927"/>
        <end position="949"/>
    </location>
</feature>
<keyword evidence="3 6" id="KW-1133">Transmembrane helix</keyword>
<evidence type="ECO:0000256" key="6">
    <source>
        <dbReference type="SAM" id="Phobius"/>
    </source>
</evidence>
<dbReference type="GO" id="GO:0042391">
    <property type="term" value="P:regulation of membrane potential"/>
    <property type="evidence" value="ECO:0007669"/>
    <property type="project" value="TreeGrafter"/>
</dbReference>
<dbReference type="GO" id="GO:0005249">
    <property type="term" value="F:voltage-gated potassium channel activity"/>
    <property type="evidence" value="ECO:0007669"/>
    <property type="project" value="InterPro"/>
</dbReference>
<dbReference type="AlphaFoldDB" id="A0A7J6QKS3"/>
<keyword evidence="2 6" id="KW-0812">Transmembrane</keyword>
<name>A0A7J6QKS3_PEROL</name>
<evidence type="ECO:0000256" key="1">
    <source>
        <dbReference type="ARBA" id="ARBA00004141"/>
    </source>
</evidence>